<organism evidence="1">
    <name type="scientific">marine sediment metagenome</name>
    <dbReference type="NCBI Taxonomy" id="412755"/>
    <lineage>
        <taxon>unclassified sequences</taxon>
        <taxon>metagenomes</taxon>
        <taxon>ecological metagenomes</taxon>
    </lineage>
</organism>
<comment type="caution">
    <text evidence="1">The sequence shown here is derived from an EMBL/GenBank/DDBJ whole genome shotgun (WGS) entry which is preliminary data.</text>
</comment>
<dbReference type="AlphaFoldDB" id="A0A0F9FY29"/>
<name>A0A0F9FY29_9ZZZZ</name>
<evidence type="ECO:0000313" key="1">
    <source>
        <dbReference type="EMBL" id="KKL91299.1"/>
    </source>
</evidence>
<reference evidence="1" key="1">
    <citation type="journal article" date="2015" name="Nature">
        <title>Complex archaea that bridge the gap between prokaryotes and eukaryotes.</title>
        <authorList>
            <person name="Spang A."/>
            <person name="Saw J.H."/>
            <person name="Jorgensen S.L."/>
            <person name="Zaremba-Niedzwiedzka K."/>
            <person name="Martijn J."/>
            <person name="Lind A.E."/>
            <person name="van Eijk R."/>
            <person name="Schleper C."/>
            <person name="Guy L."/>
            <person name="Ettema T.J."/>
        </authorList>
    </citation>
    <scope>NUCLEOTIDE SEQUENCE</scope>
</reference>
<gene>
    <name evidence="1" type="ORF">LCGC14_1896060</name>
</gene>
<protein>
    <submittedName>
        <fullName evidence="1">Uncharacterized protein</fullName>
    </submittedName>
</protein>
<sequence>MEKTSFEDRVDELLWDCLLKDPEHKDRRRTGFGTKTLKGLTSCIVRIIKEELLGDDTTKKA</sequence>
<dbReference type="EMBL" id="LAZR01019771">
    <property type="protein sequence ID" value="KKL91299.1"/>
    <property type="molecule type" value="Genomic_DNA"/>
</dbReference>
<accession>A0A0F9FY29</accession>
<proteinExistence type="predicted"/>